<keyword evidence="2" id="KW-1185">Reference proteome</keyword>
<sequence>MKVHIISVPLKAAENSCGRSLNKRYCPADHLRSDAIDVKTIKHEKRIKKPTFHSTEAQKPWTDYSFEFGFVWRMEIKALFEKIFSKKITLTKIPKKSVSFFFRSTIWEVERKMKEEELKTTKSLTMSSKSLISMQAVLTTKVDFDQIMTSSFV</sequence>
<protein>
    <submittedName>
        <fullName evidence="1">CLUMA_CG007574, isoform A</fullName>
    </submittedName>
</protein>
<evidence type="ECO:0000313" key="1">
    <source>
        <dbReference type="EMBL" id="CRK94050.1"/>
    </source>
</evidence>
<gene>
    <name evidence="1" type="ORF">CLUMA_CG007574</name>
</gene>
<dbReference type="Proteomes" id="UP000183832">
    <property type="component" value="Unassembled WGS sequence"/>
</dbReference>
<accession>A0A1J1I2Q7</accession>
<name>A0A1J1I2Q7_9DIPT</name>
<dbReference type="AlphaFoldDB" id="A0A1J1I2Q7"/>
<reference evidence="1 2" key="1">
    <citation type="submission" date="2015-04" db="EMBL/GenBank/DDBJ databases">
        <authorList>
            <person name="Syromyatnikov M.Y."/>
            <person name="Popov V.N."/>
        </authorList>
    </citation>
    <scope>NUCLEOTIDE SEQUENCE [LARGE SCALE GENOMIC DNA]</scope>
</reference>
<dbReference type="EMBL" id="CVRI01000038">
    <property type="protein sequence ID" value="CRK94050.1"/>
    <property type="molecule type" value="Genomic_DNA"/>
</dbReference>
<evidence type="ECO:0000313" key="2">
    <source>
        <dbReference type="Proteomes" id="UP000183832"/>
    </source>
</evidence>
<proteinExistence type="predicted"/>
<organism evidence="1 2">
    <name type="scientific">Clunio marinus</name>
    <dbReference type="NCBI Taxonomy" id="568069"/>
    <lineage>
        <taxon>Eukaryota</taxon>
        <taxon>Metazoa</taxon>
        <taxon>Ecdysozoa</taxon>
        <taxon>Arthropoda</taxon>
        <taxon>Hexapoda</taxon>
        <taxon>Insecta</taxon>
        <taxon>Pterygota</taxon>
        <taxon>Neoptera</taxon>
        <taxon>Endopterygota</taxon>
        <taxon>Diptera</taxon>
        <taxon>Nematocera</taxon>
        <taxon>Chironomoidea</taxon>
        <taxon>Chironomidae</taxon>
        <taxon>Clunio</taxon>
    </lineage>
</organism>